<dbReference type="InterPro" id="IPR018808">
    <property type="entry name" value="Muniscin_C"/>
</dbReference>
<dbReference type="InterPro" id="IPR054713">
    <property type="entry name" value="GMIP/FCHO2-like_FCH"/>
</dbReference>
<reference evidence="11" key="1">
    <citation type="submission" date="2025-08" db="UniProtKB">
        <authorList>
            <consortium name="Ensembl"/>
        </authorList>
    </citation>
    <scope>IDENTIFICATION</scope>
</reference>
<evidence type="ECO:0000313" key="11">
    <source>
        <dbReference type="Ensembl" id="ENSCAFP00020014609.1"/>
    </source>
</evidence>
<evidence type="ECO:0000256" key="5">
    <source>
        <dbReference type="ARBA" id="ARBA00023136"/>
    </source>
</evidence>
<reference evidence="11" key="2">
    <citation type="submission" date="2025-09" db="UniProtKB">
        <authorList>
            <consortium name="Ensembl"/>
        </authorList>
    </citation>
    <scope>IDENTIFICATION</scope>
</reference>
<evidence type="ECO:0000256" key="3">
    <source>
        <dbReference type="ARBA" id="ARBA00022583"/>
    </source>
</evidence>
<dbReference type="CDD" id="cd07674">
    <property type="entry name" value="F-BAR_FCHO1"/>
    <property type="match status" value="1"/>
</dbReference>
<dbReference type="AlphaFoldDB" id="A0A8C0KHH2"/>
<evidence type="ECO:0000256" key="1">
    <source>
        <dbReference type="ARBA" id="ARBA00004283"/>
    </source>
</evidence>
<dbReference type="Gene3D" id="1.20.1270.60">
    <property type="entry name" value="Arfaptin homology (AH) domain/BAR domain"/>
    <property type="match status" value="1"/>
</dbReference>
<dbReference type="Pfam" id="PF22699">
    <property type="entry name" value="GMIP-like_FCH"/>
    <property type="match status" value="1"/>
</dbReference>
<gene>
    <name evidence="11" type="primary">FCHO1</name>
</gene>
<organism evidence="11 12">
    <name type="scientific">Canis lupus dingo</name>
    <name type="common">dingo</name>
    <dbReference type="NCBI Taxonomy" id="286419"/>
    <lineage>
        <taxon>Eukaryota</taxon>
        <taxon>Metazoa</taxon>
        <taxon>Chordata</taxon>
        <taxon>Craniata</taxon>
        <taxon>Vertebrata</taxon>
        <taxon>Euteleostomi</taxon>
        <taxon>Mammalia</taxon>
        <taxon>Eutheria</taxon>
        <taxon>Laurasiatheria</taxon>
        <taxon>Carnivora</taxon>
        <taxon>Caniformia</taxon>
        <taxon>Canidae</taxon>
        <taxon>Canis</taxon>
    </lineage>
</organism>
<dbReference type="FunFam" id="1.20.1270.60:FF:000016">
    <property type="entry name" value="FCH domain only protein 2"/>
    <property type="match status" value="1"/>
</dbReference>
<dbReference type="GO" id="GO:0030136">
    <property type="term" value="C:clathrin-coated vesicle"/>
    <property type="evidence" value="ECO:0007669"/>
    <property type="project" value="TreeGrafter"/>
</dbReference>
<dbReference type="Gene3D" id="2.60.40.1170">
    <property type="entry name" value="Mu homology domain, subdomain B"/>
    <property type="match status" value="2"/>
</dbReference>
<feature type="compositionally biased region" description="Basic and acidic residues" evidence="8">
    <location>
        <begin position="265"/>
        <end position="274"/>
    </location>
</feature>
<evidence type="ECO:0000259" key="9">
    <source>
        <dbReference type="PROSITE" id="PS51072"/>
    </source>
</evidence>
<dbReference type="InterPro" id="IPR027267">
    <property type="entry name" value="AH/BAR_dom_sf"/>
</dbReference>
<dbReference type="InterPro" id="IPR001060">
    <property type="entry name" value="FCH_dom"/>
</dbReference>
<dbReference type="SMART" id="SM00055">
    <property type="entry name" value="FCH"/>
    <property type="match status" value="1"/>
</dbReference>
<dbReference type="InterPro" id="IPR042735">
    <property type="entry name" value="FCHO1_F-BAR"/>
</dbReference>
<feature type="domain" description="MHD" evidence="9">
    <location>
        <begin position="445"/>
        <end position="708"/>
    </location>
</feature>
<evidence type="ECO:0000259" key="10">
    <source>
        <dbReference type="PROSITE" id="PS51741"/>
    </source>
</evidence>
<dbReference type="PANTHER" id="PTHR23065">
    <property type="entry name" value="PROLINE-SERINE-THREONINE PHOSPHATASE INTERACTING PROTEIN 1"/>
    <property type="match status" value="1"/>
</dbReference>
<evidence type="ECO:0000256" key="8">
    <source>
        <dbReference type="SAM" id="MobiDB-lite"/>
    </source>
</evidence>
<protein>
    <submittedName>
        <fullName evidence="11">FCH and mu domain containing endocytic adaptor 1</fullName>
    </submittedName>
</protein>
<keyword evidence="4 7" id="KW-0175">Coiled coil</keyword>
<dbReference type="Proteomes" id="UP000694391">
    <property type="component" value="Unplaced"/>
</dbReference>
<dbReference type="GO" id="GO:0072583">
    <property type="term" value="P:clathrin-dependent endocytosis"/>
    <property type="evidence" value="ECO:0007669"/>
    <property type="project" value="TreeGrafter"/>
</dbReference>
<keyword evidence="5" id="KW-0472">Membrane</keyword>
<dbReference type="SUPFAM" id="SSF103657">
    <property type="entry name" value="BAR/IMD domain-like"/>
    <property type="match status" value="1"/>
</dbReference>
<feature type="domain" description="F-BAR" evidence="10">
    <location>
        <begin position="8"/>
        <end position="257"/>
    </location>
</feature>
<comment type="subcellular location">
    <subcellularLocation>
        <location evidence="1">Membrane</location>
        <location evidence="1">Clathrin-coated pit</location>
        <topology evidence="1">Peripheral membrane protein</topology>
        <orientation evidence="1">Cytoplasmic side</orientation>
    </subcellularLocation>
</comment>
<keyword evidence="12" id="KW-1185">Reference proteome</keyword>
<dbReference type="PROSITE" id="PS51072">
    <property type="entry name" value="MHD"/>
    <property type="match status" value="1"/>
</dbReference>
<dbReference type="PROSITE" id="PS51741">
    <property type="entry name" value="F_BAR"/>
    <property type="match status" value="1"/>
</dbReference>
<dbReference type="GO" id="GO:0005886">
    <property type="term" value="C:plasma membrane"/>
    <property type="evidence" value="ECO:0007669"/>
    <property type="project" value="TreeGrafter"/>
</dbReference>
<sequence length="709" mass="77196">MTSPPPLYSVSTPVRPLQGEKNHGFEVLYHSVKQGPISTKELADFIRERATIEETYSKAMAKLSKLASNGTPVGTFAPLWEVFRVSSDKLALCHLELTRKLQDLIKDVLRYGEEQLKIQKKCKEEAVGTLDAVQVLAGVSQLLPKSRENYLNRCMDQERLRRESTSQKEMDKAETKTKKAAESLRRSVEKYNSARTDFEQKMLDSALRFQAMEETHLRHMKALLGSYAHSVEDTHVQIGQVHEEFKQNIENVSVEMLLRKFAESKGTGREKPGELGHPWGSGSGATSAGKEQGTDPPCTLVGGFEGCFEGGFETPTLGSAWPLDCGACAAEPSRFSSSDSDFDDEEPRKFYVHIKPAPAGAPACSPEAAAAQLRATAGSLILPPGPGVRHRRGVLGGADGAVMPWRPCWQKVGSGAWDLGPLCLSPFPPGVSRGPSPVVLGSQDALPVATAFTEYVHAYFRGHSPSCLARVSGELTMTFPAGIVRVFSATPPPPVLSFRLVHTSAIEHYQPNADLLFSDPSQSDPETKDFWLNMGALTEALQRQAEQNPAASYYNVVLLRYQFSRPGPQSVPLQLSAHWQCGATLTQVSVEYSYRPGATAVPTPLTNVQILLPVGEPVTNIRLQPAATWNLEEKRLLWKLPDVSEAGGSGHLSASWEPCSGPSTPSPVAAQFTSEGTTLSGVDLELVGSGYRMSLVKRRFATGMYLVSC</sequence>
<evidence type="ECO:0000256" key="6">
    <source>
        <dbReference type="ARBA" id="ARBA00023176"/>
    </source>
</evidence>
<dbReference type="InterPro" id="IPR031160">
    <property type="entry name" value="F_BAR_dom"/>
</dbReference>
<evidence type="ECO:0000256" key="4">
    <source>
        <dbReference type="ARBA" id="ARBA00023054"/>
    </source>
</evidence>
<accession>A0A8C0KHH2</accession>
<evidence type="ECO:0000256" key="2">
    <source>
        <dbReference type="ARBA" id="ARBA00011064"/>
    </source>
</evidence>
<dbReference type="GO" id="GO:0048268">
    <property type="term" value="P:clathrin coat assembly"/>
    <property type="evidence" value="ECO:0007669"/>
    <property type="project" value="TreeGrafter"/>
</dbReference>
<dbReference type="Pfam" id="PF10291">
    <property type="entry name" value="muHD"/>
    <property type="match status" value="1"/>
</dbReference>
<dbReference type="GeneTree" id="ENSGT00940000160489"/>
<evidence type="ECO:0000313" key="12">
    <source>
        <dbReference type="Proteomes" id="UP000694391"/>
    </source>
</evidence>
<dbReference type="InterPro" id="IPR028565">
    <property type="entry name" value="MHD"/>
</dbReference>
<proteinExistence type="inferred from homology"/>
<dbReference type="Ensembl" id="ENSCAFT00020016998.1">
    <property type="protein sequence ID" value="ENSCAFP00020014609.1"/>
    <property type="gene ID" value="ENSCAFG00020011779.1"/>
</dbReference>
<evidence type="ECO:0000256" key="7">
    <source>
        <dbReference type="PROSITE-ProRule" id="PRU01077"/>
    </source>
</evidence>
<dbReference type="GO" id="GO:0005905">
    <property type="term" value="C:clathrin-coated pit"/>
    <property type="evidence" value="ECO:0007669"/>
    <property type="project" value="UniProtKB-SubCell"/>
</dbReference>
<dbReference type="PANTHER" id="PTHR23065:SF6">
    <property type="entry name" value="F-BAR DOMAIN ONLY PROTEIN 1"/>
    <property type="match status" value="1"/>
</dbReference>
<keyword evidence="6" id="KW-0168">Coated pit</keyword>
<feature type="region of interest" description="Disordered" evidence="8">
    <location>
        <begin position="265"/>
        <end position="296"/>
    </location>
</feature>
<comment type="similarity">
    <text evidence="2">Belongs to the FCHO family.</text>
</comment>
<name>A0A8C0KHH2_CANLU</name>
<keyword evidence="3" id="KW-0254">Endocytosis</keyword>